<sequence>MAAKKTTSSTHANGHIHHSIYITLKDKSAAAVAKQLELGRKYLTNHPGELSFFATVLAHSLTRHKQVAYLHNEDNFDVAFHMVWADRQAHDEYQMSDAHVNYFIPQSNPNWVKIRVFDSVEV</sequence>
<dbReference type="Proteomes" id="UP000070107">
    <property type="component" value="Unassembled WGS sequence"/>
</dbReference>
<feature type="domain" description="Stress-response A/B barrel" evidence="1">
    <location>
        <begin position="16"/>
        <end position="119"/>
    </location>
</feature>
<dbReference type="AlphaFoldDB" id="A0A135I1V3"/>
<gene>
    <name evidence="2" type="ORF">ATN84_06910</name>
</gene>
<accession>A0A135I1V3</accession>
<dbReference type="EMBL" id="LNTU01000001">
    <property type="protein sequence ID" value="KXF79423.1"/>
    <property type="molecule type" value="Genomic_DNA"/>
</dbReference>
<dbReference type="SUPFAM" id="SSF54909">
    <property type="entry name" value="Dimeric alpha+beta barrel"/>
    <property type="match status" value="1"/>
</dbReference>
<dbReference type="RefSeq" id="WP_068880760.1">
    <property type="nucleotide sequence ID" value="NZ_LNTU01000001.1"/>
</dbReference>
<evidence type="ECO:0000313" key="3">
    <source>
        <dbReference type="Proteomes" id="UP000070107"/>
    </source>
</evidence>
<dbReference type="Gene3D" id="3.30.70.100">
    <property type="match status" value="1"/>
</dbReference>
<dbReference type="PROSITE" id="PS51502">
    <property type="entry name" value="S_R_A_B_BARREL"/>
    <property type="match status" value="1"/>
</dbReference>
<dbReference type="OrthoDB" id="8114960at2"/>
<name>A0A135I1V3_9HYPH</name>
<dbReference type="InterPro" id="IPR013097">
    <property type="entry name" value="Dabb"/>
</dbReference>
<protein>
    <recommendedName>
        <fullName evidence="1">Stress-response A/B barrel domain-containing protein</fullName>
    </recommendedName>
</protein>
<evidence type="ECO:0000313" key="2">
    <source>
        <dbReference type="EMBL" id="KXF79423.1"/>
    </source>
</evidence>
<keyword evidence="3" id="KW-1185">Reference proteome</keyword>
<evidence type="ECO:0000259" key="1">
    <source>
        <dbReference type="PROSITE" id="PS51502"/>
    </source>
</evidence>
<comment type="caution">
    <text evidence="2">The sequence shown here is derived from an EMBL/GenBank/DDBJ whole genome shotgun (WGS) entry which is preliminary data.</text>
</comment>
<reference evidence="2 3" key="1">
    <citation type="submission" date="2015-11" db="EMBL/GenBank/DDBJ databases">
        <title>Draft genome sequence of Paramesorhizobium deserti A-3-E, a strain highly resistant to diverse beta-lactam antibiotics.</title>
        <authorList>
            <person name="Lv R."/>
            <person name="Yang X."/>
            <person name="Fang N."/>
            <person name="Guo J."/>
            <person name="Luo X."/>
            <person name="Peng F."/>
            <person name="Yang R."/>
            <person name="Cui Y."/>
            <person name="Fang C."/>
            <person name="Song Y."/>
        </authorList>
    </citation>
    <scope>NUCLEOTIDE SEQUENCE [LARGE SCALE GENOMIC DNA]</scope>
    <source>
        <strain evidence="2 3">A-3-E</strain>
    </source>
</reference>
<dbReference type="InterPro" id="IPR011008">
    <property type="entry name" value="Dimeric_a/b-barrel"/>
</dbReference>
<organism evidence="2 3">
    <name type="scientific">Paramesorhizobium deserti</name>
    <dbReference type="NCBI Taxonomy" id="1494590"/>
    <lineage>
        <taxon>Bacteria</taxon>
        <taxon>Pseudomonadati</taxon>
        <taxon>Pseudomonadota</taxon>
        <taxon>Alphaproteobacteria</taxon>
        <taxon>Hyphomicrobiales</taxon>
        <taxon>Phyllobacteriaceae</taxon>
        <taxon>Paramesorhizobium</taxon>
    </lineage>
</organism>
<proteinExistence type="predicted"/>